<reference evidence="3 4" key="1">
    <citation type="submission" date="2018-06" db="EMBL/GenBank/DDBJ databases">
        <title>Sphaerisporangium craniellae sp. nov., isolated from a marine sponge in the South China Sea.</title>
        <authorList>
            <person name="Li L."/>
        </authorList>
    </citation>
    <scope>NUCLEOTIDE SEQUENCE [LARGE SCALE GENOMIC DNA]</scope>
    <source>
        <strain evidence="3 4">CCTCC AA 208026</strain>
    </source>
</reference>
<protein>
    <submittedName>
        <fullName evidence="3">PH domain-containing protein</fullName>
    </submittedName>
</protein>
<organism evidence="3 4">
    <name type="scientific">Sphaerisporangium album</name>
    <dbReference type="NCBI Taxonomy" id="509200"/>
    <lineage>
        <taxon>Bacteria</taxon>
        <taxon>Bacillati</taxon>
        <taxon>Actinomycetota</taxon>
        <taxon>Actinomycetes</taxon>
        <taxon>Streptosporangiales</taxon>
        <taxon>Streptosporangiaceae</taxon>
        <taxon>Sphaerisporangium</taxon>
    </lineage>
</organism>
<evidence type="ECO:0000259" key="2">
    <source>
        <dbReference type="Pfam" id="PF10756"/>
    </source>
</evidence>
<keyword evidence="4" id="KW-1185">Reference proteome</keyword>
<feature type="domain" description="Low molecular weight protein antigen 6 PH" evidence="2">
    <location>
        <begin position="83"/>
        <end position="152"/>
    </location>
</feature>
<dbReference type="AlphaFoldDB" id="A0A367FRT7"/>
<dbReference type="Pfam" id="PF10756">
    <property type="entry name" value="bPH_6"/>
    <property type="match status" value="1"/>
</dbReference>
<accession>A0A367FRT7</accession>
<feature type="transmembrane region" description="Helical" evidence="1">
    <location>
        <begin position="35"/>
        <end position="59"/>
    </location>
</feature>
<evidence type="ECO:0000313" key="3">
    <source>
        <dbReference type="EMBL" id="RCG32934.1"/>
    </source>
</evidence>
<evidence type="ECO:0000256" key="1">
    <source>
        <dbReference type="SAM" id="Phobius"/>
    </source>
</evidence>
<proteinExistence type="predicted"/>
<keyword evidence="1" id="KW-1133">Transmembrane helix</keyword>
<sequence length="166" mass="17995">MRRCPADPPAVPAVPEPDLPPPSLPMIWRPRRARVMAYAAATVMVVGSVVLAVVLPPPFKLPDKIGLVLFGCLVGFILHLLGRLRVEADEHGITVVNAVRVHRYEWPEVLGVTLAEGEPWPRLDLADGSSVGAMGIQGTEKGRSRRAVAELRALIHKYGEAPDHSP</sequence>
<name>A0A367FRT7_9ACTN</name>
<gene>
    <name evidence="3" type="ORF">DQ384_00285</name>
</gene>
<dbReference type="OrthoDB" id="3824918at2"/>
<dbReference type="Proteomes" id="UP000253094">
    <property type="component" value="Unassembled WGS sequence"/>
</dbReference>
<keyword evidence="1" id="KW-0472">Membrane</keyword>
<keyword evidence="1" id="KW-0812">Transmembrane</keyword>
<dbReference type="EMBL" id="QOIL01000001">
    <property type="protein sequence ID" value="RCG32934.1"/>
    <property type="molecule type" value="Genomic_DNA"/>
</dbReference>
<feature type="transmembrane region" description="Helical" evidence="1">
    <location>
        <begin position="65"/>
        <end position="82"/>
    </location>
</feature>
<dbReference type="InterPro" id="IPR019692">
    <property type="entry name" value="CFP-6_PH"/>
</dbReference>
<evidence type="ECO:0000313" key="4">
    <source>
        <dbReference type="Proteomes" id="UP000253094"/>
    </source>
</evidence>
<comment type="caution">
    <text evidence="3">The sequence shown here is derived from an EMBL/GenBank/DDBJ whole genome shotgun (WGS) entry which is preliminary data.</text>
</comment>